<evidence type="ECO:0000256" key="9">
    <source>
        <dbReference type="ARBA" id="ARBA00023033"/>
    </source>
</evidence>
<protein>
    <recommendedName>
        <fullName evidence="13">Cytochrome P450</fullName>
    </recommendedName>
</protein>
<evidence type="ECO:0000256" key="2">
    <source>
        <dbReference type="ARBA" id="ARBA00010617"/>
    </source>
</evidence>
<keyword evidence="9" id="KW-0503">Monooxygenase</keyword>
<name>A0ABD2Y7V1_9GENT</name>
<comment type="caution">
    <text evidence="11">The sequence shown here is derived from an EMBL/GenBank/DDBJ whole genome shotgun (WGS) entry which is preliminary data.</text>
</comment>
<evidence type="ECO:0000256" key="7">
    <source>
        <dbReference type="ARBA" id="ARBA00023002"/>
    </source>
</evidence>
<dbReference type="GO" id="GO:0004497">
    <property type="term" value="F:monooxygenase activity"/>
    <property type="evidence" value="ECO:0007669"/>
    <property type="project" value="UniProtKB-KW"/>
</dbReference>
<evidence type="ECO:0000313" key="11">
    <source>
        <dbReference type="EMBL" id="KAL3502796.1"/>
    </source>
</evidence>
<proteinExistence type="inferred from homology"/>
<gene>
    <name evidence="11" type="ORF">ACH5RR_037245</name>
</gene>
<dbReference type="Gene3D" id="1.10.630.10">
    <property type="entry name" value="Cytochrome P450"/>
    <property type="match status" value="1"/>
</dbReference>
<keyword evidence="7" id="KW-0560">Oxidoreductase</keyword>
<evidence type="ECO:0000256" key="5">
    <source>
        <dbReference type="ARBA" id="ARBA00022723"/>
    </source>
</evidence>
<dbReference type="PANTHER" id="PTHR24282">
    <property type="entry name" value="CYTOCHROME P450 FAMILY MEMBER"/>
    <property type="match status" value="1"/>
</dbReference>
<dbReference type="AlphaFoldDB" id="A0ABD2Y7V1"/>
<evidence type="ECO:0000256" key="8">
    <source>
        <dbReference type="ARBA" id="ARBA00023004"/>
    </source>
</evidence>
<dbReference type="SUPFAM" id="SSF48264">
    <property type="entry name" value="Cytochrome P450"/>
    <property type="match status" value="1"/>
</dbReference>
<accession>A0ABD2Y7V1</accession>
<dbReference type="EMBL" id="JBJUIK010000015">
    <property type="protein sequence ID" value="KAL3502796.1"/>
    <property type="molecule type" value="Genomic_DNA"/>
</dbReference>
<keyword evidence="3" id="KW-0349">Heme</keyword>
<keyword evidence="6" id="KW-1133">Transmembrane helix</keyword>
<evidence type="ECO:0000256" key="6">
    <source>
        <dbReference type="ARBA" id="ARBA00022989"/>
    </source>
</evidence>
<keyword evidence="10" id="KW-0472">Membrane</keyword>
<sequence length="100" mass="11205">MMIREANSKPIHLSDDIVPRVIPFFLETIKKYGSNSFVWLGPKPLVIIRDPKLMREILLKHNVFQKPHSNPLGKLLAQGLVTSEGHNGLKTGKLSIPLSV</sequence>
<evidence type="ECO:0000256" key="3">
    <source>
        <dbReference type="ARBA" id="ARBA00022617"/>
    </source>
</evidence>
<keyword evidence="4" id="KW-0812">Transmembrane</keyword>
<keyword evidence="12" id="KW-1185">Reference proteome</keyword>
<dbReference type="PANTHER" id="PTHR24282:SF273">
    <property type="entry name" value="CYTOCHROME P450 CYP72A219-LIKE"/>
    <property type="match status" value="1"/>
</dbReference>
<evidence type="ECO:0000256" key="10">
    <source>
        <dbReference type="ARBA" id="ARBA00023136"/>
    </source>
</evidence>
<keyword evidence="8" id="KW-0408">Iron</keyword>
<evidence type="ECO:0008006" key="13">
    <source>
        <dbReference type="Google" id="ProtNLM"/>
    </source>
</evidence>
<dbReference type="InterPro" id="IPR050665">
    <property type="entry name" value="Cytochrome_P450_Monooxygen"/>
</dbReference>
<comment type="subcellular location">
    <subcellularLocation>
        <location evidence="1">Membrane</location>
    </subcellularLocation>
</comment>
<evidence type="ECO:0000313" key="12">
    <source>
        <dbReference type="Proteomes" id="UP001630127"/>
    </source>
</evidence>
<evidence type="ECO:0000256" key="4">
    <source>
        <dbReference type="ARBA" id="ARBA00022692"/>
    </source>
</evidence>
<evidence type="ECO:0000256" key="1">
    <source>
        <dbReference type="ARBA" id="ARBA00004370"/>
    </source>
</evidence>
<dbReference type="GO" id="GO:0016020">
    <property type="term" value="C:membrane"/>
    <property type="evidence" value="ECO:0007669"/>
    <property type="project" value="UniProtKB-SubCell"/>
</dbReference>
<reference evidence="11 12" key="1">
    <citation type="submission" date="2024-11" db="EMBL/GenBank/DDBJ databases">
        <title>A near-complete genome assembly of Cinchona calisaya.</title>
        <authorList>
            <person name="Lian D.C."/>
            <person name="Zhao X.W."/>
            <person name="Wei L."/>
        </authorList>
    </citation>
    <scope>NUCLEOTIDE SEQUENCE [LARGE SCALE GENOMIC DNA]</scope>
    <source>
        <tissue evidence="11">Nenye</tissue>
    </source>
</reference>
<keyword evidence="5" id="KW-0479">Metal-binding</keyword>
<dbReference type="Proteomes" id="UP001630127">
    <property type="component" value="Unassembled WGS sequence"/>
</dbReference>
<dbReference type="GO" id="GO:0046872">
    <property type="term" value="F:metal ion binding"/>
    <property type="evidence" value="ECO:0007669"/>
    <property type="project" value="UniProtKB-KW"/>
</dbReference>
<comment type="similarity">
    <text evidence="2">Belongs to the cytochrome P450 family.</text>
</comment>
<dbReference type="InterPro" id="IPR036396">
    <property type="entry name" value="Cyt_P450_sf"/>
</dbReference>
<organism evidence="11 12">
    <name type="scientific">Cinchona calisaya</name>
    <dbReference type="NCBI Taxonomy" id="153742"/>
    <lineage>
        <taxon>Eukaryota</taxon>
        <taxon>Viridiplantae</taxon>
        <taxon>Streptophyta</taxon>
        <taxon>Embryophyta</taxon>
        <taxon>Tracheophyta</taxon>
        <taxon>Spermatophyta</taxon>
        <taxon>Magnoliopsida</taxon>
        <taxon>eudicotyledons</taxon>
        <taxon>Gunneridae</taxon>
        <taxon>Pentapetalae</taxon>
        <taxon>asterids</taxon>
        <taxon>lamiids</taxon>
        <taxon>Gentianales</taxon>
        <taxon>Rubiaceae</taxon>
        <taxon>Cinchonoideae</taxon>
        <taxon>Cinchoneae</taxon>
        <taxon>Cinchona</taxon>
    </lineage>
</organism>